<dbReference type="AlphaFoldDB" id="A0A4Z2E4X6"/>
<sequence>MMCRNAPEPEPRARRQEPGGRRQEAGGPAESTRSGATWSGTAECVRLHSGKRRTTRGGGGGAGRFISIRRKIPESRPESGGCKSCSSGSNALCYRDER</sequence>
<feature type="compositionally biased region" description="Polar residues" evidence="1">
    <location>
        <begin position="31"/>
        <end position="40"/>
    </location>
</feature>
<evidence type="ECO:0000313" key="2">
    <source>
        <dbReference type="EMBL" id="TNN23791.1"/>
    </source>
</evidence>
<protein>
    <submittedName>
        <fullName evidence="2">Uncharacterized protein</fullName>
    </submittedName>
</protein>
<evidence type="ECO:0000256" key="1">
    <source>
        <dbReference type="SAM" id="MobiDB-lite"/>
    </source>
</evidence>
<gene>
    <name evidence="2" type="ORF">EYF80_066087</name>
</gene>
<comment type="caution">
    <text evidence="2">The sequence shown here is derived from an EMBL/GenBank/DDBJ whole genome shotgun (WGS) entry which is preliminary data.</text>
</comment>
<feature type="compositionally biased region" description="Low complexity" evidence="1">
    <location>
        <begin position="79"/>
        <end position="88"/>
    </location>
</feature>
<evidence type="ECO:0000313" key="3">
    <source>
        <dbReference type="Proteomes" id="UP000314294"/>
    </source>
</evidence>
<dbReference type="Proteomes" id="UP000314294">
    <property type="component" value="Unassembled WGS sequence"/>
</dbReference>
<feature type="compositionally biased region" description="Basic and acidic residues" evidence="1">
    <location>
        <begin position="7"/>
        <end position="24"/>
    </location>
</feature>
<reference evidence="2 3" key="1">
    <citation type="submission" date="2019-03" db="EMBL/GenBank/DDBJ databases">
        <title>First draft genome of Liparis tanakae, snailfish: a comprehensive survey of snailfish specific genes.</title>
        <authorList>
            <person name="Kim W."/>
            <person name="Song I."/>
            <person name="Jeong J.-H."/>
            <person name="Kim D."/>
            <person name="Kim S."/>
            <person name="Ryu S."/>
            <person name="Song J.Y."/>
            <person name="Lee S.K."/>
        </authorList>
    </citation>
    <scope>NUCLEOTIDE SEQUENCE [LARGE SCALE GENOMIC DNA]</scope>
    <source>
        <tissue evidence="2">Muscle</tissue>
    </source>
</reference>
<keyword evidence="3" id="KW-1185">Reference proteome</keyword>
<name>A0A4Z2E4X6_9TELE</name>
<accession>A0A4Z2E4X6</accession>
<organism evidence="2 3">
    <name type="scientific">Liparis tanakae</name>
    <name type="common">Tanaka's snailfish</name>
    <dbReference type="NCBI Taxonomy" id="230148"/>
    <lineage>
        <taxon>Eukaryota</taxon>
        <taxon>Metazoa</taxon>
        <taxon>Chordata</taxon>
        <taxon>Craniata</taxon>
        <taxon>Vertebrata</taxon>
        <taxon>Euteleostomi</taxon>
        <taxon>Actinopterygii</taxon>
        <taxon>Neopterygii</taxon>
        <taxon>Teleostei</taxon>
        <taxon>Neoteleostei</taxon>
        <taxon>Acanthomorphata</taxon>
        <taxon>Eupercaria</taxon>
        <taxon>Perciformes</taxon>
        <taxon>Cottioidei</taxon>
        <taxon>Cottales</taxon>
        <taxon>Liparidae</taxon>
        <taxon>Liparis</taxon>
    </lineage>
</organism>
<feature type="region of interest" description="Disordered" evidence="1">
    <location>
        <begin position="1"/>
        <end position="88"/>
    </location>
</feature>
<dbReference type="EMBL" id="SRLO01017344">
    <property type="protein sequence ID" value="TNN23791.1"/>
    <property type="molecule type" value="Genomic_DNA"/>
</dbReference>
<proteinExistence type="predicted"/>